<organism evidence="4 13">
    <name type="scientific">Mycobacterium tuberculosis</name>
    <dbReference type="NCBI Taxonomy" id="1773"/>
    <lineage>
        <taxon>Bacteria</taxon>
        <taxon>Bacillati</taxon>
        <taxon>Actinomycetota</taxon>
        <taxon>Actinomycetes</taxon>
        <taxon>Mycobacteriales</taxon>
        <taxon>Mycobacteriaceae</taxon>
        <taxon>Mycobacterium</taxon>
        <taxon>Mycobacterium tuberculosis complex</taxon>
    </lineage>
</organism>
<proteinExistence type="predicted"/>
<evidence type="ECO:0000313" key="10">
    <source>
        <dbReference type="Proteomes" id="UP000044938"/>
    </source>
</evidence>
<evidence type="ECO:0000313" key="2">
    <source>
        <dbReference type="EMBL" id="CFE49142.1"/>
    </source>
</evidence>
<evidence type="ECO:0000313" key="12">
    <source>
        <dbReference type="Proteomes" id="UP000046947"/>
    </source>
</evidence>
<evidence type="ECO:0000313" key="6">
    <source>
        <dbReference type="EMBL" id="COX03345.1"/>
    </source>
</evidence>
<evidence type="ECO:0000313" key="13">
    <source>
        <dbReference type="Proteomes" id="UP000050164"/>
    </source>
</evidence>
<feature type="region of interest" description="Disordered" evidence="1">
    <location>
        <begin position="1"/>
        <end position="46"/>
    </location>
</feature>
<dbReference type="Proteomes" id="UP000046680">
    <property type="component" value="Unassembled WGS sequence"/>
</dbReference>
<sequence length="72" mass="8205">MRTGTNATWAEVTDRWQRPSYQHSHSTRQASHTAAQTPNRRSRNLKPLTKLRFTGGGYARLVRLPVGGIESW</sequence>
<feature type="compositionally biased region" description="Polar residues" evidence="1">
    <location>
        <begin position="19"/>
        <end position="39"/>
    </location>
</feature>
<evidence type="ECO:0000313" key="4">
    <source>
        <dbReference type="EMBL" id="CKT55040.1"/>
    </source>
</evidence>
<dbReference type="EMBL" id="CNFT01001714">
    <property type="protein sequence ID" value="CKT55040.1"/>
    <property type="molecule type" value="Genomic_DNA"/>
</dbReference>
<dbReference type="EMBL" id="CGCX01002179">
    <property type="protein sequence ID" value="CFS08092.1"/>
    <property type="molecule type" value="Genomic_DNA"/>
</dbReference>
<gene>
    <name evidence="3" type="ORF">ERS007657_03917</name>
    <name evidence="5" type="ORF">ERS007661_03012</name>
    <name evidence="2" type="ORF">ERS007688_01361</name>
    <name evidence="6" type="ORF">ERS007720_03783</name>
    <name evidence="7" type="ORF">ERS007739_03958</name>
    <name evidence="4" type="ORF">ERS027659_04565</name>
</gene>
<evidence type="ECO:0000313" key="11">
    <source>
        <dbReference type="Proteomes" id="UP000046680"/>
    </source>
</evidence>
<protein>
    <submittedName>
        <fullName evidence="4">Uncharacterized protein</fullName>
    </submittedName>
</protein>
<dbReference type="EMBL" id="CSBK01002229">
    <property type="protein sequence ID" value="COZ61880.1"/>
    <property type="molecule type" value="Genomic_DNA"/>
</dbReference>
<dbReference type="Proteomes" id="UP000046947">
    <property type="component" value="Unassembled WGS sequence"/>
</dbReference>
<dbReference type="EMBL" id="CQQC01001208">
    <property type="protein sequence ID" value="CNV74186.1"/>
    <property type="molecule type" value="Genomic_DNA"/>
</dbReference>
<evidence type="ECO:0000313" key="7">
    <source>
        <dbReference type="EMBL" id="COZ61880.1"/>
    </source>
</evidence>
<accession>A0A655AL61</accession>
<evidence type="ECO:0000313" key="3">
    <source>
        <dbReference type="EMBL" id="CFS08092.1"/>
    </source>
</evidence>
<dbReference type="Proteomes" id="UP000050164">
    <property type="component" value="Unassembled WGS sequence"/>
</dbReference>
<dbReference type="EMBL" id="CSAJ01000662">
    <property type="protein sequence ID" value="COX03345.1"/>
    <property type="molecule type" value="Genomic_DNA"/>
</dbReference>
<dbReference type="Proteomes" id="UP000044938">
    <property type="component" value="Unassembled WGS sequence"/>
</dbReference>
<dbReference type="Proteomes" id="UP000039217">
    <property type="component" value="Unassembled WGS sequence"/>
</dbReference>
<evidence type="ECO:0000256" key="1">
    <source>
        <dbReference type="SAM" id="MobiDB-lite"/>
    </source>
</evidence>
<dbReference type="Proteomes" id="UP000039021">
    <property type="component" value="Unassembled WGS sequence"/>
</dbReference>
<evidence type="ECO:0000313" key="9">
    <source>
        <dbReference type="Proteomes" id="UP000039217"/>
    </source>
</evidence>
<reference evidence="7" key="2">
    <citation type="submission" date="2015-03" db="EMBL/GenBank/DDBJ databases">
        <authorList>
            <consortium name="Pathogen Informatics"/>
            <person name="Murphy D."/>
        </authorList>
    </citation>
    <scope>NUCLEOTIDE SEQUENCE</scope>
    <source>
        <strain evidence="7">N09902308</strain>
    </source>
</reference>
<name>A0A655AL61_MYCTX</name>
<dbReference type="EMBL" id="CFOH01000168">
    <property type="protein sequence ID" value="CFE49142.1"/>
    <property type="molecule type" value="Genomic_DNA"/>
</dbReference>
<dbReference type="AlphaFoldDB" id="A0A655AL61"/>
<evidence type="ECO:0000313" key="8">
    <source>
        <dbReference type="Proteomes" id="UP000039021"/>
    </source>
</evidence>
<evidence type="ECO:0000313" key="5">
    <source>
        <dbReference type="EMBL" id="CNV74186.1"/>
    </source>
</evidence>
<reference evidence="8 9" key="1">
    <citation type="submission" date="2015-03" db="EMBL/GenBank/DDBJ databases">
        <authorList>
            <consortium name="Pathogen Informatics"/>
        </authorList>
    </citation>
    <scope>NUCLEOTIDE SEQUENCE [LARGE SCALE GENOMIC DNA]</scope>
    <source>
        <strain evidence="4 13">Bir 185</strain>
        <strain evidence="3 11">C09601061</strain>
        <strain evidence="5 9">D00501624</strain>
        <strain evidence="2 12">H09601792</strain>
        <strain evidence="6 10">M09401471</strain>
        <strain evidence="8">N09902308</strain>
    </source>
</reference>